<feature type="transmembrane region" description="Helical" evidence="6">
    <location>
        <begin position="227"/>
        <end position="248"/>
    </location>
</feature>
<dbReference type="EMBL" id="UINC01017893">
    <property type="protein sequence ID" value="SVA74680.1"/>
    <property type="molecule type" value="Genomic_DNA"/>
</dbReference>
<dbReference type="PANTHER" id="PTHR10010:SF46">
    <property type="entry name" value="SODIUM-DEPENDENT PHOSPHATE TRANSPORT PROTEIN 2B"/>
    <property type="match status" value="1"/>
</dbReference>
<sequence>MANDRYNTILKIVGVICALYLFLVGIKGLSIGIKYLGGDFAKTVISTTSNSFVALFIGIISTAIFQSSSTTTSLIVGMVSAGALTLSGAIPMIMGANIGTTITNMLVSMGHINRGNEFKRAFAAATVHDFFNVMAVIILFPLEMAFGILEKSATGLGNILFGKVSTAEIFNSPIKTAIKWGTNHLETLSSGNNVLLIIFSVLLTFAMLFGIVKILRSLVLNKVESFFDQYFFSSAITAFIFGIILTILVQSSSITTSTIIPLAGAGVLTLRQIYPFTLGANIGTTVTALLASLTLNVTAMVAAFSHLFFNIFGIIIIYLNPLLRNIPIKLAEWIANVALKNKVLPIIYLLIIFFGIPLIIIILGS</sequence>
<feature type="transmembrane region" description="Helical" evidence="6">
    <location>
        <begin position="343"/>
        <end position="363"/>
    </location>
</feature>
<feature type="transmembrane region" description="Helical" evidence="6">
    <location>
        <begin position="121"/>
        <end position="142"/>
    </location>
</feature>
<evidence type="ECO:0000313" key="7">
    <source>
        <dbReference type="EMBL" id="SVA74680.1"/>
    </source>
</evidence>
<dbReference type="InterPro" id="IPR003841">
    <property type="entry name" value="Na/Pi_transpt"/>
</dbReference>
<feature type="transmembrane region" description="Helical" evidence="6">
    <location>
        <begin position="303"/>
        <end position="323"/>
    </location>
</feature>
<dbReference type="Pfam" id="PF02690">
    <property type="entry name" value="Na_Pi_cotrans"/>
    <property type="match status" value="2"/>
</dbReference>
<feature type="transmembrane region" description="Helical" evidence="6">
    <location>
        <begin position="49"/>
        <end position="68"/>
    </location>
</feature>
<feature type="transmembrane region" description="Helical" evidence="6">
    <location>
        <begin position="278"/>
        <end position="297"/>
    </location>
</feature>
<evidence type="ECO:0000256" key="2">
    <source>
        <dbReference type="ARBA" id="ARBA00022475"/>
    </source>
</evidence>
<dbReference type="PANTHER" id="PTHR10010">
    <property type="entry name" value="SOLUTE CARRIER FAMILY 34 SODIUM PHOSPHATE , MEMBER 2-RELATED"/>
    <property type="match status" value="1"/>
</dbReference>
<dbReference type="AlphaFoldDB" id="A0A381YCS9"/>
<evidence type="ECO:0008006" key="8">
    <source>
        <dbReference type="Google" id="ProtNLM"/>
    </source>
</evidence>
<evidence type="ECO:0000256" key="3">
    <source>
        <dbReference type="ARBA" id="ARBA00022692"/>
    </source>
</evidence>
<proteinExistence type="predicted"/>
<protein>
    <recommendedName>
        <fullName evidence="8">PhoU domain-containing protein</fullName>
    </recommendedName>
</protein>
<keyword evidence="3 6" id="KW-0812">Transmembrane</keyword>
<reference evidence="7" key="1">
    <citation type="submission" date="2018-05" db="EMBL/GenBank/DDBJ databases">
        <authorList>
            <person name="Lanie J.A."/>
            <person name="Ng W.-L."/>
            <person name="Kazmierczak K.M."/>
            <person name="Andrzejewski T.M."/>
            <person name="Davidsen T.M."/>
            <person name="Wayne K.J."/>
            <person name="Tettelin H."/>
            <person name="Glass J.I."/>
            <person name="Rusch D."/>
            <person name="Podicherti R."/>
            <person name="Tsui H.-C.T."/>
            <person name="Winkler M.E."/>
        </authorList>
    </citation>
    <scope>NUCLEOTIDE SEQUENCE</scope>
</reference>
<feature type="transmembrane region" description="Helical" evidence="6">
    <location>
        <begin position="12"/>
        <end position="37"/>
    </location>
</feature>
<dbReference type="NCBIfam" id="NF037997">
    <property type="entry name" value="Na_Pi_symport"/>
    <property type="match status" value="2"/>
</dbReference>
<accession>A0A381YCS9</accession>
<keyword evidence="4 6" id="KW-1133">Transmembrane helix</keyword>
<organism evidence="7">
    <name type="scientific">marine metagenome</name>
    <dbReference type="NCBI Taxonomy" id="408172"/>
    <lineage>
        <taxon>unclassified sequences</taxon>
        <taxon>metagenomes</taxon>
        <taxon>ecological metagenomes</taxon>
    </lineage>
</organism>
<keyword evidence="5 6" id="KW-0472">Membrane</keyword>
<comment type="subcellular location">
    <subcellularLocation>
        <location evidence="1">Cell membrane</location>
        <topology evidence="1">Multi-pass membrane protein</topology>
    </subcellularLocation>
</comment>
<keyword evidence="2" id="KW-1003">Cell membrane</keyword>
<dbReference type="GO" id="GO:0005886">
    <property type="term" value="C:plasma membrane"/>
    <property type="evidence" value="ECO:0007669"/>
    <property type="project" value="UniProtKB-SubCell"/>
</dbReference>
<gene>
    <name evidence="7" type="ORF">METZ01_LOCUS127534</name>
</gene>
<evidence type="ECO:0000256" key="1">
    <source>
        <dbReference type="ARBA" id="ARBA00004651"/>
    </source>
</evidence>
<name>A0A381YCS9_9ZZZZ</name>
<evidence type="ECO:0000256" key="4">
    <source>
        <dbReference type="ARBA" id="ARBA00022989"/>
    </source>
</evidence>
<feature type="transmembrane region" description="Helical" evidence="6">
    <location>
        <begin position="194"/>
        <end position="215"/>
    </location>
</feature>
<dbReference type="GO" id="GO:0044341">
    <property type="term" value="P:sodium-dependent phosphate transport"/>
    <property type="evidence" value="ECO:0007669"/>
    <property type="project" value="InterPro"/>
</dbReference>
<feature type="transmembrane region" description="Helical" evidence="6">
    <location>
        <begin position="74"/>
        <end position="100"/>
    </location>
</feature>
<evidence type="ECO:0000256" key="5">
    <source>
        <dbReference type="ARBA" id="ARBA00023136"/>
    </source>
</evidence>
<evidence type="ECO:0000256" key="6">
    <source>
        <dbReference type="SAM" id="Phobius"/>
    </source>
</evidence>
<dbReference type="GO" id="GO:0005436">
    <property type="term" value="F:sodium:phosphate symporter activity"/>
    <property type="evidence" value="ECO:0007669"/>
    <property type="project" value="InterPro"/>
</dbReference>